<organism evidence="2 3">
    <name type="scientific">Colletotrichum musicola</name>
    <dbReference type="NCBI Taxonomy" id="2175873"/>
    <lineage>
        <taxon>Eukaryota</taxon>
        <taxon>Fungi</taxon>
        <taxon>Dikarya</taxon>
        <taxon>Ascomycota</taxon>
        <taxon>Pezizomycotina</taxon>
        <taxon>Sordariomycetes</taxon>
        <taxon>Hypocreomycetidae</taxon>
        <taxon>Glomerellales</taxon>
        <taxon>Glomerellaceae</taxon>
        <taxon>Colletotrichum</taxon>
        <taxon>Colletotrichum orchidearum species complex</taxon>
    </lineage>
</organism>
<feature type="domain" description="Heterokaryon incompatibility" evidence="1">
    <location>
        <begin position="118"/>
        <end position="217"/>
    </location>
</feature>
<gene>
    <name evidence="2" type="ORF">CMUS01_13949</name>
</gene>
<dbReference type="PANTHER" id="PTHR33112:SF16">
    <property type="entry name" value="HETEROKARYON INCOMPATIBILITY DOMAIN-CONTAINING PROTEIN"/>
    <property type="match status" value="1"/>
</dbReference>
<reference evidence="2" key="1">
    <citation type="journal article" date="2020" name="Phytopathology">
        <title>Genome Sequence Resources of Colletotrichum truncatum, C. plurivorum, C. musicola, and C. sojae: Four Species Pathogenic to Soybean (Glycine max).</title>
        <authorList>
            <person name="Rogerio F."/>
            <person name="Boufleur T.R."/>
            <person name="Ciampi-Guillardi M."/>
            <person name="Sukno S.A."/>
            <person name="Thon M.R."/>
            <person name="Massola Junior N.S."/>
            <person name="Baroncelli R."/>
        </authorList>
    </citation>
    <scope>NUCLEOTIDE SEQUENCE</scope>
    <source>
        <strain evidence="2">LFN0074</strain>
    </source>
</reference>
<evidence type="ECO:0000313" key="3">
    <source>
        <dbReference type="Proteomes" id="UP000639643"/>
    </source>
</evidence>
<name>A0A8H6J8M9_9PEZI</name>
<proteinExistence type="predicted"/>
<dbReference type="Pfam" id="PF06985">
    <property type="entry name" value="HET"/>
    <property type="match status" value="1"/>
</dbReference>
<evidence type="ECO:0000259" key="1">
    <source>
        <dbReference type="Pfam" id="PF06985"/>
    </source>
</evidence>
<dbReference type="Proteomes" id="UP000639643">
    <property type="component" value="Unassembled WGS sequence"/>
</dbReference>
<dbReference type="AlphaFoldDB" id="A0A8H6J8M9"/>
<dbReference type="InterPro" id="IPR010730">
    <property type="entry name" value="HET"/>
</dbReference>
<dbReference type="OrthoDB" id="4161196at2759"/>
<evidence type="ECO:0000313" key="2">
    <source>
        <dbReference type="EMBL" id="KAF6808163.1"/>
    </source>
</evidence>
<accession>A0A8H6J8M9</accession>
<protein>
    <recommendedName>
        <fullName evidence="1">Heterokaryon incompatibility domain-containing protein</fullName>
    </recommendedName>
</protein>
<dbReference type="PANTHER" id="PTHR33112">
    <property type="entry name" value="DOMAIN PROTEIN, PUTATIVE-RELATED"/>
    <property type="match status" value="1"/>
</dbReference>
<sequence length="366" mass="39980">MSNDACLPACTHGNDGTPLEYATVIEFLRLEFPLNYCDGWKNLFSIPENLARLLSQEDDVDGGGSQPRHPLENVLLKRSLAQTPSYPSHVISSRIKNEDLSEEDVRLYQAKEGELGNYVALSYAWGGPQKVTTTHSSIAQHLAAISVKSLGKTIRDAITFVRALGIKYAWVDALCIIQDGDKIDEINNMGSIYPDAWLVIAAEASRGVEHGFLQEWPVRRSPAFDKDLPNGRTGTIVIGAGGLDPLELDGLKEDAAMICSTQTLVSDKTPFGAVLHITITVLARTIFPSAVKERFDWSSTYLYMDYSGDVLAECNIEPSLYMLLGAKESGKSPETIGLALRACKEDSQQCLQGNPCGFRTSSESVS</sequence>
<keyword evidence="3" id="KW-1185">Reference proteome</keyword>
<comment type="caution">
    <text evidence="2">The sequence shown here is derived from an EMBL/GenBank/DDBJ whole genome shotgun (WGS) entry which is preliminary data.</text>
</comment>
<dbReference type="EMBL" id="WIGM01000943">
    <property type="protein sequence ID" value="KAF6808163.1"/>
    <property type="molecule type" value="Genomic_DNA"/>
</dbReference>